<gene>
    <name evidence="3" type="ORF">MTBBW1_2380034</name>
</gene>
<proteinExistence type="predicted"/>
<reference evidence="3 4" key="1">
    <citation type="submission" date="2017-03" db="EMBL/GenBank/DDBJ databases">
        <authorList>
            <person name="Afonso C.L."/>
            <person name="Miller P.J."/>
            <person name="Scott M.A."/>
            <person name="Spackman E."/>
            <person name="Goraichik I."/>
            <person name="Dimitrov K.M."/>
            <person name="Suarez D.L."/>
            <person name="Swayne D.E."/>
        </authorList>
    </citation>
    <scope>NUCLEOTIDE SEQUENCE [LARGE SCALE GENOMIC DNA]</scope>
    <source>
        <strain evidence="3">PRJEB14757</strain>
    </source>
</reference>
<name>A0A1W1HE13_9BACT</name>
<organism evidence="3 4">
    <name type="scientific">Desulfamplus magnetovallimortis</name>
    <dbReference type="NCBI Taxonomy" id="1246637"/>
    <lineage>
        <taxon>Bacteria</taxon>
        <taxon>Pseudomonadati</taxon>
        <taxon>Thermodesulfobacteriota</taxon>
        <taxon>Desulfobacteria</taxon>
        <taxon>Desulfobacterales</taxon>
        <taxon>Desulfobacteraceae</taxon>
        <taxon>Desulfamplus</taxon>
    </lineage>
</organism>
<dbReference type="OrthoDB" id="9145695at2"/>
<dbReference type="AlphaFoldDB" id="A0A1W1HE13"/>
<keyword evidence="1" id="KW-0175">Coiled coil</keyword>
<evidence type="ECO:0000313" key="3">
    <source>
        <dbReference type="EMBL" id="SLM30710.1"/>
    </source>
</evidence>
<evidence type="ECO:0000256" key="2">
    <source>
        <dbReference type="SAM" id="MobiDB-lite"/>
    </source>
</evidence>
<evidence type="ECO:0000256" key="1">
    <source>
        <dbReference type="SAM" id="Coils"/>
    </source>
</evidence>
<dbReference type="RefSeq" id="WP_080809131.1">
    <property type="nucleotide sequence ID" value="NZ_LT828564.1"/>
</dbReference>
<dbReference type="EMBL" id="FWEV01000155">
    <property type="protein sequence ID" value="SLM30710.1"/>
    <property type="molecule type" value="Genomic_DNA"/>
</dbReference>
<dbReference type="Proteomes" id="UP000191931">
    <property type="component" value="Unassembled WGS sequence"/>
</dbReference>
<evidence type="ECO:0000313" key="4">
    <source>
        <dbReference type="Proteomes" id="UP000191931"/>
    </source>
</evidence>
<dbReference type="STRING" id="1246637.MTBBW1_2380034"/>
<feature type="compositionally biased region" description="Basic and acidic residues" evidence="2">
    <location>
        <begin position="144"/>
        <end position="177"/>
    </location>
</feature>
<protein>
    <submittedName>
        <fullName evidence="3">Uncharacterized protein</fullName>
    </submittedName>
</protein>
<accession>A0A1W1HE13</accession>
<sequence length="703" mass="78970">MSLINRIELSNFLLGASRTAHYRHAIFDFEGKSTAVVMGNGGGKTTINNALVGMMSRNNALIGKTRALMAIPGTGSVYSHIRIEFIVPDEESSRQNSLPGLSSVITGEKWVFGICGYSGDNGMLYYYYYPGVLEDSAVVQKNGDASEQRTRSEKGNDSDRANSEEKKDNPGSDDGRYSSDNSLTLISNSRFREKIKSIPRARIGRPIPRDEWLQAIHEHISPQQVEQHRHFQTAGGGDKSADLYKTSRVPHEAFHQTFFYEHIAPQLTMGSALDLRESAHIGGEDAVHGEYFLDEKILDISLSIINTQIQAQNKKAELHKQEKAIDLLNILAGVVDDISNAGTSREELRSAVEETAAFMKYLVHDHPLPGIPVVVETGVEIIDALVREMVIVPNMKPVFMIRDKGIETLTGQAVKRVNELAQRCGINGAQPSQVLEITGGMESVKNLVRGKNKKYPGRLYSLDHCLAMLERASMKFLCGSDNESEEIRDSMKKAVERAFDHFESKVDTSFFRKSLKQIQRRIAEIAVSAEHLAEQIRRDEARKMDIESNLATFRSDQRCFLDLEQSGLFSSLELEHPGSCKTNLKVEQESLQTELSDSVSREALHRAVFAKWQGFRESSPHESPVDALARIEKEEDALKARRNRLKEQALSVKSRIADTVKTIHELNDEIEIERNSLARLEPMHQIQLKFMEKWPEEAPEKNP</sequence>
<feature type="region of interest" description="Disordered" evidence="2">
    <location>
        <begin position="141"/>
        <end position="182"/>
    </location>
</feature>
<feature type="coiled-coil region" evidence="1">
    <location>
        <begin position="515"/>
        <end position="549"/>
    </location>
</feature>
<keyword evidence="4" id="KW-1185">Reference proteome</keyword>